<dbReference type="EMBL" id="DMAI01000186">
    <property type="protein sequence ID" value="HAE48109.1"/>
    <property type="molecule type" value="Genomic_DNA"/>
</dbReference>
<dbReference type="InterPro" id="IPR058792">
    <property type="entry name" value="Beta-barrel_RND_2"/>
</dbReference>
<proteinExistence type="predicted"/>
<dbReference type="PANTHER" id="PTHR30386">
    <property type="entry name" value="MEMBRANE FUSION SUBUNIT OF EMRAB-TOLC MULTIDRUG EFFLUX PUMP"/>
    <property type="match status" value="1"/>
</dbReference>
<accession>A0A3B9ILL1</accession>
<dbReference type="SUPFAM" id="SSF111369">
    <property type="entry name" value="HlyD-like secretion proteins"/>
    <property type="match status" value="2"/>
</dbReference>
<dbReference type="Proteomes" id="UP000257706">
    <property type="component" value="Unassembled WGS sequence"/>
</dbReference>
<organism evidence="4 5">
    <name type="scientific">Tistrella mobilis</name>
    <dbReference type="NCBI Taxonomy" id="171437"/>
    <lineage>
        <taxon>Bacteria</taxon>
        <taxon>Pseudomonadati</taxon>
        <taxon>Pseudomonadota</taxon>
        <taxon>Alphaproteobacteria</taxon>
        <taxon>Geminicoccales</taxon>
        <taxon>Geminicoccaceae</taxon>
        <taxon>Tistrella</taxon>
    </lineage>
</organism>
<evidence type="ECO:0000259" key="2">
    <source>
        <dbReference type="Pfam" id="PF25917"/>
    </source>
</evidence>
<dbReference type="PANTHER" id="PTHR30386:SF24">
    <property type="entry name" value="MULTIDRUG RESISTANCE EFFLUX PUMP"/>
    <property type="match status" value="1"/>
</dbReference>
<feature type="domain" description="CusB-like beta-barrel" evidence="3">
    <location>
        <begin position="250"/>
        <end position="291"/>
    </location>
</feature>
<dbReference type="Gene3D" id="2.40.50.100">
    <property type="match status" value="1"/>
</dbReference>
<dbReference type="InterPro" id="IPR050739">
    <property type="entry name" value="MFP"/>
</dbReference>
<dbReference type="Gene3D" id="2.40.30.170">
    <property type="match status" value="1"/>
</dbReference>
<name>A0A3B9ILL1_9PROT</name>
<protein>
    <submittedName>
        <fullName evidence="4">Hemolysin secretion protein D</fullName>
    </submittedName>
</protein>
<evidence type="ECO:0000256" key="1">
    <source>
        <dbReference type="SAM" id="Coils"/>
    </source>
</evidence>
<evidence type="ECO:0000313" key="4">
    <source>
        <dbReference type="EMBL" id="HAE48109.1"/>
    </source>
</evidence>
<dbReference type="Gene3D" id="1.10.287.470">
    <property type="entry name" value="Helix hairpin bin"/>
    <property type="match status" value="2"/>
</dbReference>
<dbReference type="InterPro" id="IPR058625">
    <property type="entry name" value="MdtA-like_BSH"/>
</dbReference>
<dbReference type="Pfam" id="PF25917">
    <property type="entry name" value="BSH_RND"/>
    <property type="match status" value="1"/>
</dbReference>
<dbReference type="Pfam" id="PF25954">
    <property type="entry name" value="Beta-barrel_RND_2"/>
    <property type="match status" value="1"/>
</dbReference>
<reference evidence="4 5" key="1">
    <citation type="journal article" date="2018" name="Nat. Biotechnol.">
        <title>A standardized bacterial taxonomy based on genome phylogeny substantially revises the tree of life.</title>
        <authorList>
            <person name="Parks D.H."/>
            <person name="Chuvochina M."/>
            <person name="Waite D.W."/>
            <person name="Rinke C."/>
            <person name="Skarshewski A."/>
            <person name="Chaumeil P.A."/>
            <person name="Hugenholtz P."/>
        </authorList>
    </citation>
    <scope>NUCLEOTIDE SEQUENCE [LARGE SCALE GENOMIC DNA]</scope>
    <source>
        <strain evidence="4">UBA8739</strain>
    </source>
</reference>
<feature type="domain" description="Multidrug resistance protein MdtA-like barrel-sandwich hybrid" evidence="2">
    <location>
        <begin position="52"/>
        <end position="245"/>
    </location>
</feature>
<dbReference type="AlphaFoldDB" id="A0A3B9ILL1"/>
<gene>
    <name evidence="4" type="ORF">DCK97_11870</name>
</gene>
<evidence type="ECO:0000313" key="5">
    <source>
        <dbReference type="Proteomes" id="UP000257706"/>
    </source>
</evidence>
<dbReference type="GO" id="GO:0055085">
    <property type="term" value="P:transmembrane transport"/>
    <property type="evidence" value="ECO:0007669"/>
    <property type="project" value="InterPro"/>
</dbReference>
<sequence length="350" mass="36821">MAKKIFHFKTLIILAAGLAGALLVLYAWRLPPFDSGVEVTENAYIRGRVTLLAPQLSGYVTDIAVRDFETVRAGQVLVRIDDRIYARRLEQAEAELAGRQAALANADQDRLAAEARIASAKAAVDSAQAALTRSRADAGRVDALITRGAATRAAADAAHAARDQAAAALAQTEAAVEVAKQDLQSVIVGRGTLDAAVEAARAAVRLARIDLDNTRITAPVDGRMGEIGVRLGQYVTAGTQLAAIVPADRWIIANFKETQLSGMRPGQPVSFTVDALPGQSFRGRIERFSPATGSEFAVLKPDNATGNFTKVAQRLPVRIAIDGDQPALDGLAPGLSVVVRVDTDGGAGRG</sequence>
<feature type="coiled-coil region" evidence="1">
    <location>
        <begin position="89"/>
        <end position="123"/>
    </location>
</feature>
<comment type="caution">
    <text evidence="4">The sequence shown here is derived from an EMBL/GenBank/DDBJ whole genome shotgun (WGS) entry which is preliminary data.</text>
</comment>
<evidence type="ECO:0000259" key="3">
    <source>
        <dbReference type="Pfam" id="PF25954"/>
    </source>
</evidence>
<keyword evidence="1" id="KW-0175">Coiled coil</keyword>